<dbReference type="Proteomes" id="UP000015241">
    <property type="component" value="Unassembled WGS sequence"/>
</dbReference>
<proteinExistence type="predicted"/>
<keyword evidence="2" id="KW-1185">Reference proteome</keyword>
<gene>
    <name evidence="1" type="ORF">FOMPIDRAFT_1046132</name>
</gene>
<sequence length="280" mass="31293">MSSQQYHPSFRPNSDTDVVICSRDGVSFCIRSQPLKSASGWFDKLLTDPKDTPRPTPNEPIHIPEESAVVAGLLKTAFSMEMPPVDAGDLVLDILRAAEYYDMPSAIMLIRACLTSEVSKVSPIRVYVAACERGWQREAEWALSKTIRMDLCSPGVAEELARLDGAAVMKLFVLQRRRRDALRDELDDPSVFDKGNEVPQVCPKCDRTIGSNPWLILKAWWVSRAERVPVSVDDVETLTVQTTADATCPHCRETLYDATHTKSNLRELVQSLPTTTEDNK</sequence>
<dbReference type="SUPFAM" id="SSF54695">
    <property type="entry name" value="POZ domain"/>
    <property type="match status" value="1"/>
</dbReference>
<dbReference type="HOGENOM" id="CLU_052397_2_0_1"/>
<dbReference type="eggNOG" id="ENOG502SJ9A">
    <property type="taxonomic scope" value="Eukaryota"/>
</dbReference>
<name>S8FSS1_FOMSC</name>
<dbReference type="AlphaFoldDB" id="S8FSS1"/>
<dbReference type="OrthoDB" id="3266199at2759"/>
<dbReference type="InterPro" id="IPR011333">
    <property type="entry name" value="SKP1/BTB/POZ_sf"/>
</dbReference>
<reference evidence="1 2" key="1">
    <citation type="journal article" date="2012" name="Science">
        <title>The Paleozoic origin of enzymatic lignin decomposition reconstructed from 31 fungal genomes.</title>
        <authorList>
            <person name="Floudas D."/>
            <person name="Binder M."/>
            <person name="Riley R."/>
            <person name="Barry K."/>
            <person name="Blanchette R.A."/>
            <person name="Henrissat B."/>
            <person name="Martinez A.T."/>
            <person name="Otillar R."/>
            <person name="Spatafora J.W."/>
            <person name="Yadav J.S."/>
            <person name="Aerts A."/>
            <person name="Benoit I."/>
            <person name="Boyd A."/>
            <person name="Carlson A."/>
            <person name="Copeland A."/>
            <person name="Coutinho P.M."/>
            <person name="de Vries R.P."/>
            <person name="Ferreira P."/>
            <person name="Findley K."/>
            <person name="Foster B."/>
            <person name="Gaskell J."/>
            <person name="Glotzer D."/>
            <person name="Gorecki P."/>
            <person name="Heitman J."/>
            <person name="Hesse C."/>
            <person name="Hori C."/>
            <person name="Igarashi K."/>
            <person name="Jurgens J.A."/>
            <person name="Kallen N."/>
            <person name="Kersten P."/>
            <person name="Kohler A."/>
            <person name="Kuees U."/>
            <person name="Kumar T.K.A."/>
            <person name="Kuo A."/>
            <person name="LaButti K."/>
            <person name="Larrondo L.F."/>
            <person name="Lindquist E."/>
            <person name="Ling A."/>
            <person name="Lombard V."/>
            <person name="Lucas S."/>
            <person name="Lundell T."/>
            <person name="Martin R."/>
            <person name="McLaughlin D.J."/>
            <person name="Morgenstern I."/>
            <person name="Morin E."/>
            <person name="Murat C."/>
            <person name="Nagy L.G."/>
            <person name="Nolan M."/>
            <person name="Ohm R.A."/>
            <person name="Patyshakuliyeva A."/>
            <person name="Rokas A."/>
            <person name="Ruiz-Duenas F.J."/>
            <person name="Sabat G."/>
            <person name="Salamov A."/>
            <person name="Samejima M."/>
            <person name="Schmutz J."/>
            <person name="Slot J.C."/>
            <person name="St John F."/>
            <person name="Stenlid J."/>
            <person name="Sun H."/>
            <person name="Sun S."/>
            <person name="Syed K."/>
            <person name="Tsang A."/>
            <person name="Wiebenga A."/>
            <person name="Young D."/>
            <person name="Pisabarro A."/>
            <person name="Eastwood D.C."/>
            <person name="Martin F."/>
            <person name="Cullen D."/>
            <person name="Grigoriev I.V."/>
            <person name="Hibbett D.S."/>
        </authorList>
    </citation>
    <scope>NUCLEOTIDE SEQUENCE</scope>
    <source>
        <strain evidence="2">FP-58527</strain>
    </source>
</reference>
<evidence type="ECO:0000313" key="2">
    <source>
        <dbReference type="Proteomes" id="UP000015241"/>
    </source>
</evidence>
<dbReference type="InParanoid" id="S8FSS1"/>
<dbReference type="Gene3D" id="3.30.710.10">
    <property type="entry name" value="Potassium Channel Kv1.1, Chain A"/>
    <property type="match status" value="1"/>
</dbReference>
<organism evidence="1 2">
    <name type="scientific">Fomitopsis schrenkii</name>
    <name type="common">Brown rot fungus</name>
    <dbReference type="NCBI Taxonomy" id="2126942"/>
    <lineage>
        <taxon>Eukaryota</taxon>
        <taxon>Fungi</taxon>
        <taxon>Dikarya</taxon>
        <taxon>Basidiomycota</taxon>
        <taxon>Agaricomycotina</taxon>
        <taxon>Agaricomycetes</taxon>
        <taxon>Polyporales</taxon>
        <taxon>Fomitopsis</taxon>
    </lineage>
</organism>
<protein>
    <recommendedName>
        <fullName evidence="3">BTB domain-containing protein</fullName>
    </recommendedName>
</protein>
<evidence type="ECO:0008006" key="3">
    <source>
        <dbReference type="Google" id="ProtNLM"/>
    </source>
</evidence>
<accession>S8FSS1</accession>
<evidence type="ECO:0000313" key="1">
    <source>
        <dbReference type="EMBL" id="EPT04261.1"/>
    </source>
</evidence>
<dbReference type="EMBL" id="KE504127">
    <property type="protein sequence ID" value="EPT04261.1"/>
    <property type="molecule type" value="Genomic_DNA"/>
</dbReference>